<protein>
    <recommendedName>
        <fullName evidence="3">Ubiquitin conjugation factor E4 core domain-containing protein</fullName>
    </recommendedName>
</protein>
<dbReference type="GO" id="GO:0034450">
    <property type="term" value="F:ubiquitin-ubiquitin ligase activity"/>
    <property type="evidence" value="ECO:0007669"/>
    <property type="project" value="InterPro"/>
</dbReference>
<reference evidence="4" key="1">
    <citation type="submission" date="2021-02" db="EMBL/GenBank/DDBJ databases">
        <authorList>
            <person name="Nowell W R."/>
        </authorList>
    </citation>
    <scope>NUCLEOTIDE SEQUENCE</scope>
</reference>
<dbReference type="EMBL" id="CAJNOL010002867">
    <property type="protein sequence ID" value="CAF1533842.1"/>
    <property type="molecule type" value="Genomic_DNA"/>
</dbReference>
<evidence type="ECO:0000256" key="1">
    <source>
        <dbReference type="ARBA" id="ARBA00022679"/>
    </source>
</evidence>
<organism evidence="4 6">
    <name type="scientific">Rotaria sordida</name>
    <dbReference type="NCBI Taxonomy" id="392033"/>
    <lineage>
        <taxon>Eukaryota</taxon>
        <taxon>Metazoa</taxon>
        <taxon>Spiralia</taxon>
        <taxon>Gnathifera</taxon>
        <taxon>Rotifera</taxon>
        <taxon>Eurotatoria</taxon>
        <taxon>Bdelloidea</taxon>
        <taxon>Philodinida</taxon>
        <taxon>Philodinidae</taxon>
        <taxon>Rotaria</taxon>
    </lineage>
</organism>
<evidence type="ECO:0000313" key="4">
    <source>
        <dbReference type="EMBL" id="CAF1151502.1"/>
    </source>
</evidence>
<accession>A0A814SWX3</accession>
<evidence type="ECO:0000313" key="5">
    <source>
        <dbReference type="EMBL" id="CAF1533842.1"/>
    </source>
</evidence>
<feature type="domain" description="Ubiquitin conjugation factor E4 core" evidence="3">
    <location>
        <begin position="63"/>
        <end position="144"/>
    </location>
</feature>
<evidence type="ECO:0000256" key="2">
    <source>
        <dbReference type="ARBA" id="ARBA00022786"/>
    </source>
</evidence>
<dbReference type="EMBL" id="CAJNOH010000939">
    <property type="protein sequence ID" value="CAF1151502.1"/>
    <property type="molecule type" value="Genomic_DNA"/>
</dbReference>
<evidence type="ECO:0000313" key="6">
    <source>
        <dbReference type="Proteomes" id="UP000663854"/>
    </source>
</evidence>
<keyword evidence="7" id="KW-1185">Reference proteome</keyword>
<name>A0A814SWX3_9BILA</name>
<gene>
    <name evidence="5" type="ORF">JXQ802_LOCUS42439</name>
    <name evidence="4" type="ORF">PYM288_LOCUS22250</name>
</gene>
<dbReference type="Proteomes" id="UP000663854">
    <property type="component" value="Unassembled WGS sequence"/>
</dbReference>
<dbReference type="InterPro" id="IPR019474">
    <property type="entry name" value="Ub_conjug_fac_E4_core"/>
</dbReference>
<dbReference type="AlphaFoldDB" id="A0A814SWX3"/>
<evidence type="ECO:0000313" key="7">
    <source>
        <dbReference type="Proteomes" id="UP000663870"/>
    </source>
</evidence>
<dbReference type="GO" id="GO:0000151">
    <property type="term" value="C:ubiquitin ligase complex"/>
    <property type="evidence" value="ECO:0007669"/>
    <property type="project" value="InterPro"/>
</dbReference>
<dbReference type="GO" id="GO:0006511">
    <property type="term" value="P:ubiquitin-dependent protein catabolic process"/>
    <property type="evidence" value="ECO:0007669"/>
    <property type="project" value="InterPro"/>
</dbReference>
<dbReference type="Pfam" id="PF10408">
    <property type="entry name" value="Ufd2P_core"/>
    <property type="match status" value="1"/>
</dbReference>
<evidence type="ECO:0000259" key="3">
    <source>
        <dbReference type="Pfam" id="PF10408"/>
    </source>
</evidence>
<keyword evidence="2" id="KW-0833">Ubl conjugation pathway</keyword>
<sequence>MKKRFCSIKPGLYEVHKGVFNQSATKNVKMVIGNRNHRNGTHELVRKRPRPSLLKNKPRNLHLRMVPQSLSTRNIDDILDLNLVIICVSCHYIQNPRILAKAVEVMNLLCAPSEHTLLRQATEYLFNHCLAKDSLVHALNKLYAGNG</sequence>
<dbReference type="Proteomes" id="UP000663870">
    <property type="component" value="Unassembled WGS sequence"/>
</dbReference>
<dbReference type="GO" id="GO:0016567">
    <property type="term" value="P:protein ubiquitination"/>
    <property type="evidence" value="ECO:0007669"/>
    <property type="project" value="InterPro"/>
</dbReference>
<proteinExistence type="predicted"/>
<keyword evidence="1" id="KW-0808">Transferase</keyword>
<comment type="caution">
    <text evidence="4">The sequence shown here is derived from an EMBL/GenBank/DDBJ whole genome shotgun (WGS) entry which is preliminary data.</text>
</comment>